<dbReference type="Gene3D" id="3.10.180.10">
    <property type="entry name" value="2,3-Dihydroxybiphenyl 1,2-Dioxygenase, domain 1"/>
    <property type="match status" value="1"/>
</dbReference>
<dbReference type="PANTHER" id="PTHR36503">
    <property type="entry name" value="BLR2520 PROTEIN"/>
    <property type="match status" value="1"/>
</dbReference>
<feature type="domain" description="Glyoxalase/fosfomycin resistance/dioxygenase" evidence="1">
    <location>
        <begin position="13"/>
        <end position="139"/>
    </location>
</feature>
<evidence type="ECO:0000259" key="1">
    <source>
        <dbReference type="Pfam" id="PF00903"/>
    </source>
</evidence>
<dbReference type="EMBL" id="JAGTJS010000001">
    <property type="protein sequence ID" value="KAH7276253.1"/>
    <property type="molecule type" value="Genomic_DNA"/>
</dbReference>
<gene>
    <name evidence="2" type="ORF">B0J15DRAFT_476714</name>
</gene>
<dbReference type="Proteomes" id="UP000736672">
    <property type="component" value="Unassembled WGS sequence"/>
</dbReference>
<evidence type="ECO:0000313" key="3">
    <source>
        <dbReference type="Proteomes" id="UP000736672"/>
    </source>
</evidence>
<reference evidence="2" key="1">
    <citation type="journal article" date="2021" name="Nat. Commun.">
        <title>Genetic determinants of endophytism in the Arabidopsis root mycobiome.</title>
        <authorList>
            <person name="Mesny F."/>
            <person name="Miyauchi S."/>
            <person name="Thiergart T."/>
            <person name="Pickel B."/>
            <person name="Atanasova L."/>
            <person name="Karlsson M."/>
            <person name="Huettel B."/>
            <person name="Barry K.W."/>
            <person name="Haridas S."/>
            <person name="Chen C."/>
            <person name="Bauer D."/>
            <person name="Andreopoulos W."/>
            <person name="Pangilinan J."/>
            <person name="LaButti K."/>
            <person name="Riley R."/>
            <person name="Lipzen A."/>
            <person name="Clum A."/>
            <person name="Drula E."/>
            <person name="Henrissat B."/>
            <person name="Kohler A."/>
            <person name="Grigoriev I.V."/>
            <person name="Martin F.M."/>
            <person name="Hacquard S."/>
        </authorList>
    </citation>
    <scope>NUCLEOTIDE SEQUENCE</scope>
    <source>
        <strain evidence="2">FSSC 5 MPI-SDFR-AT-0091</strain>
    </source>
</reference>
<accession>A0A9P9L8M0</accession>
<proteinExistence type="predicted"/>
<organism evidence="2 3">
    <name type="scientific">Fusarium solani</name>
    <name type="common">Filamentous fungus</name>
    <dbReference type="NCBI Taxonomy" id="169388"/>
    <lineage>
        <taxon>Eukaryota</taxon>
        <taxon>Fungi</taxon>
        <taxon>Dikarya</taxon>
        <taxon>Ascomycota</taxon>
        <taxon>Pezizomycotina</taxon>
        <taxon>Sordariomycetes</taxon>
        <taxon>Hypocreomycetidae</taxon>
        <taxon>Hypocreales</taxon>
        <taxon>Nectriaceae</taxon>
        <taxon>Fusarium</taxon>
        <taxon>Fusarium solani species complex</taxon>
    </lineage>
</organism>
<name>A0A9P9L8M0_FUSSL</name>
<dbReference type="AlphaFoldDB" id="A0A9P9L8M0"/>
<dbReference type="InterPro" id="IPR004360">
    <property type="entry name" value="Glyas_Fos-R_dOase_dom"/>
</dbReference>
<dbReference type="InterPro" id="IPR029068">
    <property type="entry name" value="Glyas_Bleomycin-R_OHBP_Dase"/>
</dbReference>
<keyword evidence="3" id="KW-1185">Reference proteome</keyword>
<dbReference type="OrthoDB" id="4181370at2759"/>
<dbReference type="PANTHER" id="PTHR36503:SF2">
    <property type="entry name" value="BLR2408 PROTEIN"/>
    <property type="match status" value="1"/>
</dbReference>
<evidence type="ECO:0000313" key="2">
    <source>
        <dbReference type="EMBL" id="KAH7276253.1"/>
    </source>
</evidence>
<dbReference type="GO" id="GO:0051213">
    <property type="term" value="F:dioxygenase activity"/>
    <property type="evidence" value="ECO:0007669"/>
    <property type="project" value="UniProtKB-KW"/>
</dbReference>
<keyword evidence="2" id="KW-0560">Oxidoreductase</keyword>
<dbReference type="SUPFAM" id="SSF54593">
    <property type="entry name" value="Glyoxalase/Bleomycin resistance protein/Dihydroxybiphenyl dioxygenase"/>
    <property type="match status" value="1"/>
</dbReference>
<protein>
    <submittedName>
        <fullName evidence="2">Glyoxalase/Bleomycin resistance protein/Dihydroxybiphenyl dioxygenase</fullName>
    </submittedName>
</protein>
<comment type="caution">
    <text evidence="2">The sequence shown here is derived from an EMBL/GenBank/DDBJ whole genome shotgun (WGS) entry which is preliminary data.</text>
</comment>
<sequence length="153" mass="16881">MQPDSPQTPSFYLNIQTADPNAGLEFYTELGFVSVKEYSDDKTKAFRLPGPNHNICLMIHANARFKEFIRPGTQATDATKVTECLFSIAVEDKEAVDKWLSKAVEAGGIADPYTYPNYGADCGMYTRSFADLDGHMWEMVTMIGSCGGEKADS</sequence>
<dbReference type="Pfam" id="PF00903">
    <property type="entry name" value="Glyoxalase"/>
    <property type="match status" value="1"/>
</dbReference>
<keyword evidence="2" id="KW-0223">Dioxygenase</keyword>